<dbReference type="CDD" id="cd05836">
    <property type="entry name" value="PWWP_GLYR1"/>
    <property type="match status" value="1"/>
</dbReference>
<proteinExistence type="inferred from homology"/>
<dbReference type="SMART" id="SM00293">
    <property type="entry name" value="PWWP"/>
    <property type="match status" value="1"/>
</dbReference>
<dbReference type="InterPro" id="IPR035501">
    <property type="entry name" value="GLYR1_PWWP"/>
</dbReference>
<dbReference type="GO" id="GO:0140673">
    <property type="term" value="P:transcription elongation-coupled chromatin remodeling"/>
    <property type="evidence" value="ECO:0007669"/>
    <property type="project" value="TreeGrafter"/>
</dbReference>
<evidence type="ECO:0000256" key="5">
    <source>
        <dbReference type="ARBA" id="ARBA00034140"/>
    </source>
</evidence>
<dbReference type="PANTHER" id="PTHR43580">
    <property type="entry name" value="OXIDOREDUCTASE GLYR1-RELATED"/>
    <property type="match status" value="1"/>
</dbReference>
<dbReference type="InterPro" id="IPR013328">
    <property type="entry name" value="6PGD_dom2"/>
</dbReference>
<dbReference type="SUPFAM" id="SSF51735">
    <property type="entry name" value="NAD(P)-binding Rossmann-fold domains"/>
    <property type="match status" value="1"/>
</dbReference>
<name>A0AAV4MLZ9_CAEEX</name>
<evidence type="ECO:0000256" key="1">
    <source>
        <dbReference type="ARBA" id="ARBA00004286"/>
    </source>
</evidence>
<feature type="domain" description="PWWP" evidence="9">
    <location>
        <begin position="9"/>
        <end position="68"/>
    </location>
</feature>
<dbReference type="InterPro" id="IPR036291">
    <property type="entry name" value="NAD(P)-bd_dom_sf"/>
</dbReference>
<dbReference type="InterPro" id="IPR029154">
    <property type="entry name" value="HIBADH-like_NADP-bd"/>
</dbReference>
<accession>A0AAV4MLZ9</accession>
<dbReference type="PANTHER" id="PTHR43580:SF2">
    <property type="entry name" value="CYTOKINE-LIKE NUCLEAR FACTOR N-PAC"/>
    <property type="match status" value="1"/>
</dbReference>
<gene>
    <name evidence="10" type="primary">AGAP009949</name>
    <name evidence="10" type="ORF">CEXT_601781</name>
</gene>
<dbReference type="Gene3D" id="2.30.30.140">
    <property type="match status" value="1"/>
</dbReference>
<dbReference type="GO" id="GO:0050661">
    <property type="term" value="F:NADP binding"/>
    <property type="evidence" value="ECO:0007669"/>
    <property type="project" value="InterPro"/>
</dbReference>
<dbReference type="GO" id="GO:0031491">
    <property type="term" value="F:nucleosome binding"/>
    <property type="evidence" value="ECO:0007669"/>
    <property type="project" value="TreeGrafter"/>
</dbReference>
<feature type="region of interest" description="Disordered" evidence="8">
    <location>
        <begin position="138"/>
        <end position="184"/>
    </location>
</feature>
<dbReference type="GO" id="GO:0003677">
    <property type="term" value="F:DNA binding"/>
    <property type="evidence" value="ECO:0007669"/>
    <property type="project" value="TreeGrafter"/>
</dbReference>
<dbReference type="Gene3D" id="1.10.1040.10">
    <property type="entry name" value="N-(1-d-carboxylethyl)-l-norvaline Dehydrogenase, domain 2"/>
    <property type="match status" value="1"/>
</dbReference>
<comment type="similarity">
    <text evidence="2">Belongs to the HIBADH-related family. NP60 subfamily.</text>
</comment>
<dbReference type="GO" id="GO:0000785">
    <property type="term" value="C:chromatin"/>
    <property type="evidence" value="ECO:0007669"/>
    <property type="project" value="TreeGrafter"/>
</dbReference>
<comment type="caution">
    <text evidence="10">The sequence shown here is derived from an EMBL/GenBank/DDBJ whole genome shotgun (WGS) entry which is preliminary data.</text>
</comment>
<dbReference type="InterPro" id="IPR051265">
    <property type="entry name" value="HIBADH-related_NP60_sf"/>
</dbReference>
<evidence type="ECO:0000313" key="10">
    <source>
        <dbReference type="EMBL" id="GIX73360.1"/>
    </source>
</evidence>
<dbReference type="EMBL" id="BPLR01002403">
    <property type="protein sequence ID" value="GIX73360.1"/>
    <property type="molecule type" value="Genomic_DNA"/>
</dbReference>
<dbReference type="InterPro" id="IPR000313">
    <property type="entry name" value="PWWP_dom"/>
</dbReference>
<evidence type="ECO:0000256" key="8">
    <source>
        <dbReference type="SAM" id="MobiDB-lite"/>
    </source>
</evidence>
<keyword evidence="11" id="KW-1185">Reference proteome</keyword>
<evidence type="ECO:0000256" key="4">
    <source>
        <dbReference type="ARBA" id="ARBA00030287"/>
    </source>
</evidence>
<keyword evidence="3" id="KW-0158">Chromosome</keyword>
<dbReference type="SUPFAM" id="SSF63748">
    <property type="entry name" value="Tudor/PWWP/MBT"/>
    <property type="match status" value="1"/>
</dbReference>
<evidence type="ECO:0000256" key="7">
    <source>
        <dbReference type="ARBA" id="ARBA00082969"/>
    </source>
</evidence>
<dbReference type="PROSITE" id="PS50812">
    <property type="entry name" value="PWWP"/>
    <property type="match status" value="1"/>
</dbReference>
<dbReference type="Pfam" id="PF14833">
    <property type="entry name" value="NAD_binding_11"/>
    <property type="match status" value="1"/>
</dbReference>
<sequence length="536" mass="59208">MVSKKDFEVGDLVWAKMKSYPFWPAKIAKPPLDAKITTPKKSQRYVFFFGTANYAWISDTNILAHSETVLETYNKKKKSAAFVKAVDTIIEESSLVSKKTKMPVIEKESPSKSLESNSNVVKKVQKPIKIAKIRPEGLKHRKKIAQKRQLSNDTPNRKSTPRPNENSVDSEDYSELVSNTPPNLDYQQRVAIIRPIEEPPPAPPTLPLTGAGITRRDYFELPPAPAFDLKKLNANLTDKKIQPTDKKIGFIGLGMMGQRIVKNLLLTGHKVTIWNRTPDKSVPFEALGAEVSKTPCDVVEKADIIFCCVSGPDVSKALVFGNCGVLSGLEKCESEVKGYVELTSIDPIASQEIAEAIIHKGARYLEAPISGSRNMAEEGDILVLGAGDRELFDACQSCFLAISKQAYFISCDIGNGAKMNLILSTLMGTTFAALAEAMALIERCNLSQHAFLDILSIGPMNCQALLDKGQKIFKREFATTIPLKYQQKDLNLALRLGNQVEQPMVLAAAANELFKHAKLLRYSDHDVSTVYLGAKY</sequence>
<dbReference type="GO" id="GO:0051287">
    <property type="term" value="F:NAD binding"/>
    <property type="evidence" value="ECO:0007669"/>
    <property type="project" value="InterPro"/>
</dbReference>
<dbReference type="SUPFAM" id="SSF48179">
    <property type="entry name" value="6-phosphogluconate dehydrogenase C-terminal domain-like"/>
    <property type="match status" value="1"/>
</dbReference>
<dbReference type="AlphaFoldDB" id="A0AAV4MLZ9"/>
<dbReference type="Pfam" id="PF00855">
    <property type="entry name" value="PWWP"/>
    <property type="match status" value="1"/>
</dbReference>
<feature type="compositionally biased region" description="Polar residues" evidence="8">
    <location>
        <begin position="148"/>
        <end position="167"/>
    </location>
</feature>
<evidence type="ECO:0000313" key="11">
    <source>
        <dbReference type="Proteomes" id="UP001054945"/>
    </source>
</evidence>
<dbReference type="InterPro" id="IPR006115">
    <property type="entry name" value="6PGDH_NADP-bd"/>
</dbReference>
<evidence type="ECO:0000256" key="3">
    <source>
        <dbReference type="ARBA" id="ARBA00022454"/>
    </source>
</evidence>
<evidence type="ECO:0000256" key="2">
    <source>
        <dbReference type="ARBA" id="ARBA00007598"/>
    </source>
</evidence>
<organism evidence="10 11">
    <name type="scientific">Caerostris extrusa</name>
    <name type="common">Bark spider</name>
    <name type="synonym">Caerostris bankana</name>
    <dbReference type="NCBI Taxonomy" id="172846"/>
    <lineage>
        <taxon>Eukaryota</taxon>
        <taxon>Metazoa</taxon>
        <taxon>Ecdysozoa</taxon>
        <taxon>Arthropoda</taxon>
        <taxon>Chelicerata</taxon>
        <taxon>Arachnida</taxon>
        <taxon>Araneae</taxon>
        <taxon>Araneomorphae</taxon>
        <taxon>Entelegynae</taxon>
        <taxon>Araneoidea</taxon>
        <taxon>Araneidae</taxon>
        <taxon>Caerostris</taxon>
    </lineage>
</organism>
<reference evidence="10 11" key="1">
    <citation type="submission" date="2021-06" db="EMBL/GenBank/DDBJ databases">
        <title>Caerostris extrusa draft genome.</title>
        <authorList>
            <person name="Kono N."/>
            <person name="Arakawa K."/>
        </authorList>
    </citation>
    <scope>NUCLEOTIDE SEQUENCE [LARGE SCALE GENOMIC DNA]</scope>
</reference>
<dbReference type="InterPro" id="IPR008927">
    <property type="entry name" value="6-PGluconate_DH-like_C_sf"/>
</dbReference>
<evidence type="ECO:0000256" key="6">
    <source>
        <dbReference type="ARBA" id="ARBA00078412"/>
    </source>
</evidence>
<protein>
    <recommendedName>
        <fullName evidence="5">Cytokine-like nuclear factor N-PAC</fullName>
    </recommendedName>
    <alternativeName>
        <fullName evidence="4">Glyoxylate reductase 1 homolog</fullName>
    </alternativeName>
    <alternativeName>
        <fullName evidence="7">Nuclear protein NP60 homolog</fullName>
    </alternativeName>
    <alternativeName>
        <fullName evidence="6">Putative oxidoreductase GLYR1 homolog</fullName>
    </alternativeName>
</protein>
<comment type="subcellular location">
    <subcellularLocation>
        <location evidence="1">Chromosome</location>
    </subcellularLocation>
</comment>
<dbReference type="FunFam" id="3.40.50.720:FF:000058">
    <property type="entry name" value="Putative oxidoreductase GLYR1 homolog"/>
    <property type="match status" value="1"/>
</dbReference>
<evidence type="ECO:0000259" key="9">
    <source>
        <dbReference type="PROSITE" id="PS50812"/>
    </source>
</evidence>
<dbReference type="Gene3D" id="3.40.50.720">
    <property type="entry name" value="NAD(P)-binding Rossmann-like Domain"/>
    <property type="match status" value="1"/>
</dbReference>
<dbReference type="Pfam" id="PF03446">
    <property type="entry name" value="NAD_binding_2"/>
    <property type="match status" value="1"/>
</dbReference>
<dbReference type="Proteomes" id="UP001054945">
    <property type="component" value="Unassembled WGS sequence"/>
</dbReference>